<comment type="caution">
    <text evidence="1">The sequence shown here is derived from an EMBL/GenBank/DDBJ whole genome shotgun (WGS) entry which is preliminary data.</text>
</comment>
<accession>A0A848KYM5</accession>
<dbReference type="Pfam" id="PF07103">
    <property type="entry name" value="DUF1365"/>
    <property type="match status" value="1"/>
</dbReference>
<dbReference type="PANTHER" id="PTHR33973">
    <property type="entry name" value="OS07G0153300 PROTEIN"/>
    <property type="match status" value="1"/>
</dbReference>
<evidence type="ECO:0000313" key="1">
    <source>
        <dbReference type="EMBL" id="NMO01955.1"/>
    </source>
</evidence>
<keyword evidence="2" id="KW-1185">Reference proteome</keyword>
<organism evidence="1 2">
    <name type="scientific">Gordonia asplenii</name>
    <dbReference type="NCBI Taxonomy" id="2725283"/>
    <lineage>
        <taxon>Bacteria</taxon>
        <taxon>Bacillati</taxon>
        <taxon>Actinomycetota</taxon>
        <taxon>Actinomycetes</taxon>
        <taxon>Mycobacteriales</taxon>
        <taxon>Gordoniaceae</taxon>
        <taxon>Gordonia</taxon>
    </lineage>
</organism>
<dbReference type="InterPro" id="IPR010775">
    <property type="entry name" value="DUF1365"/>
</dbReference>
<reference evidence="1 2" key="1">
    <citation type="submission" date="2020-04" db="EMBL/GenBank/DDBJ databases">
        <title>Gordonia sp. nov. TBRC 11910.</title>
        <authorList>
            <person name="Suriyachadkun C."/>
        </authorList>
    </citation>
    <scope>NUCLEOTIDE SEQUENCE [LARGE SCALE GENOMIC DNA]</scope>
    <source>
        <strain evidence="1 2">TBRC 11910</strain>
    </source>
</reference>
<proteinExistence type="predicted"/>
<protein>
    <submittedName>
        <fullName evidence="1">DUF1365 domain-containing protein</fullName>
    </submittedName>
</protein>
<sequence>MSRAPAMYRTEITHQRRSPVTYRFEHRSLSWFIDADDLAPVSKWLRPLVSFRAEDHLFRPDVGPDTLRGRVNAELARHAIAPQPGRVTVLLNARSLGYVFDPLTLYWCHRRDGTVYAVLAEVHNTYGGRHCYAVVPDDAGRAQVPKGFYVSPFNTVDGRYSMRVSEPDDALHIDITWHPEDDLPFHARMRGTRVEVSTRAVLAAQLQTPLAPLVVSARIRRHGIALWRKGLAIVPRPARDPHSVRRSR</sequence>
<evidence type="ECO:0000313" key="2">
    <source>
        <dbReference type="Proteomes" id="UP000550729"/>
    </source>
</evidence>
<name>A0A848KYM5_9ACTN</name>
<dbReference type="EMBL" id="JABBNB010000011">
    <property type="protein sequence ID" value="NMO01955.1"/>
    <property type="molecule type" value="Genomic_DNA"/>
</dbReference>
<dbReference type="PANTHER" id="PTHR33973:SF4">
    <property type="entry name" value="OS07G0153300 PROTEIN"/>
    <property type="match status" value="1"/>
</dbReference>
<gene>
    <name evidence="1" type="ORF">HH308_12110</name>
</gene>
<dbReference type="Proteomes" id="UP000550729">
    <property type="component" value="Unassembled WGS sequence"/>
</dbReference>
<dbReference type="AlphaFoldDB" id="A0A848KYM5"/>
<dbReference type="RefSeq" id="WP_170194470.1">
    <property type="nucleotide sequence ID" value="NZ_JABBNB010000011.1"/>
</dbReference>